<keyword evidence="2" id="KW-1185">Reference proteome</keyword>
<name>A0A9Q9B259_9PEZI</name>
<evidence type="ECO:0000313" key="1">
    <source>
        <dbReference type="EMBL" id="USW59569.1"/>
    </source>
</evidence>
<gene>
    <name evidence="1" type="ORF">Slin15195_G128880</name>
</gene>
<proteinExistence type="predicted"/>
<reference evidence="1" key="1">
    <citation type="submission" date="2022-06" db="EMBL/GenBank/DDBJ databases">
        <title>Complete genome sequences of two strains of the flax pathogen Septoria linicola.</title>
        <authorList>
            <person name="Lapalu N."/>
            <person name="Simon A."/>
            <person name="Demenou B."/>
            <person name="Paumier D."/>
            <person name="Guillot M.-P."/>
            <person name="Gout L."/>
            <person name="Valade R."/>
        </authorList>
    </citation>
    <scope>NUCLEOTIDE SEQUENCE</scope>
    <source>
        <strain evidence="1">SE15195</strain>
    </source>
</reference>
<dbReference type="Proteomes" id="UP001056384">
    <property type="component" value="Chromosome 12"/>
</dbReference>
<sequence length="231" mass="26689">MASDDVASKSKTSFLDLPGEPRNRIYQIMLVSATQLRMIDWFYGRFKTSWFFFVTPGGRTRFEPTLLLVSRMTNAEATAMLYGANQFVISLAVLSRFTHQIGSCRRHIRHLSISNVYEGRYFSWWNYKLAFDQLISATDLRSLTIAGSSLPVKCFMNCAIDWALGLREARKFRAGLEPLRIIHFAEDEDEHPVWPLSIPAAEFQARVRKGLAEVMDTRAKLRRRSEAEYYE</sequence>
<protein>
    <submittedName>
        <fullName evidence="1">Uncharacterized protein</fullName>
    </submittedName>
</protein>
<dbReference type="EMBL" id="CP099429">
    <property type="protein sequence ID" value="USW59569.1"/>
    <property type="molecule type" value="Genomic_DNA"/>
</dbReference>
<dbReference type="AlphaFoldDB" id="A0A9Q9B259"/>
<evidence type="ECO:0000313" key="2">
    <source>
        <dbReference type="Proteomes" id="UP001056384"/>
    </source>
</evidence>
<accession>A0A9Q9B259</accession>
<organism evidence="1 2">
    <name type="scientific">Septoria linicola</name>
    <dbReference type="NCBI Taxonomy" id="215465"/>
    <lineage>
        <taxon>Eukaryota</taxon>
        <taxon>Fungi</taxon>
        <taxon>Dikarya</taxon>
        <taxon>Ascomycota</taxon>
        <taxon>Pezizomycotina</taxon>
        <taxon>Dothideomycetes</taxon>
        <taxon>Dothideomycetidae</taxon>
        <taxon>Mycosphaerellales</taxon>
        <taxon>Mycosphaerellaceae</taxon>
        <taxon>Septoria</taxon>
    </lineage>
</organism>